<keyword evidence="6 7" id="KW-0472">Membrane</keyword>
<organism evidence="9 11">
    <name type="scientific">Oceanimonas baumannii</name>
    <dbReference type="NCBI Taxonomy" id="129578"/>
    <lineage>
        <taxon>Bacteria</taxon>
        <taxon>Pseudomonadati</taxon>
        <taxon>Pseudomonadota</taxon>
        <taxon>Gammaproteobacteria</taxon>
        <taxon>Aeromonadales</taxon>
        <taxon>Aeromonadaceae</taxon>
        <taxon>Oceanimonas</taxon>
    </lineage>
</organism>
<dbReference type="Pfam" id="PF06808">
    <property type="entry name" value="DctM"/>
    <property type="match status" value="1"/>
</dbReference>
<reference evidence="10 12" key="2">
    <citation type="submission" date="2019-03" db="EMBL/GenBank/DDBJ databases">
        <title>Genomic Encyclopedia of Archaeal and Bacterial Type Strains, Phase II (KMG-II): from individual species to whole genera.</title>
        <authorList>
            <person name="Goeker M."/>
        </authorList>
    </citation>
    <scope>NUCLEOTIDE SEQUENCE [LARGE SCALE GENOMIC DNA]</scope>
    <source>
        <strain evidence="10 12">DSM 15594</strain>
    </source>
</reference>
<dbReference type="Proteomes" id="UP000295058">
    <property type="component" value="Unassembled WGS sequence"/>
</dbReference>
<feature type="transmembrane region" description="Helical" evidence="7">
    <location>
        <begin position="29"/>
        <end position="49"/>
    </location>
</feature>
<comment type="similarity">
    <text evidence="7">Belongs to the TRAP transporter large permease family.</text>
</comment>
<dbReference type="AlphaFoldDB" id="A0A235CFR2"/>
<evidence type="ECO:0000256" key="6">
    <source>
        <dbReference type="ARBA" id="ARBA00023136"/>
    </source>
</evidence>
<comment type="function">
    <text evidence="7">Part of the tripartite ATP-independent periplasmic (TRAP) transport system.</text>
</comment>
<accession>A0A235CFR2</accession>
<feature type="transmembrane region" description="Helical" evidence="7">
    <location>
        <begin position="361"/>
        <end position="386"/>
    </location>
</feature>
<evidence type="ECO:0000313" key="11">
    <source>
        <dbReference type="Proteomes" id="UP000243640"/>
    </source>
</evidence>
<evidence type="ECO:0000313" key="9">
    <source>
        <dbReference type="EMBL" id="OYD22665.1"/>
    </source>
</evidence>
<evidence type="ECO:0000256" key="2">
    <source>
        <dbReference type="ARBA" id="ARBA00022475"/>
    </source>
</evidence>
<feature type="transmembrane region" description="Helical" evidence="7">
    <location>
        <begin position="406"/>
        <end position="428"/>
    </location>
</feature>
<keyword evidence="4 7" id="KW-0812">Transmembrane</keyword>
<comment type="subcellular location">
    <subcellularLocation>
        <location evidence="1 7">Cell inner membrane</location>
        <topology evidence="1 7">Multi-pass membrane protein</topology>
    </subcellularLocation>
</comment>
<dbReference type="PIRSF" id="PIRSF006066">
    <property type="entry name" value="HI0050"/>
    <property type="match status" value="1"/>
</dbReference>
<comment type="subunit">
    <text evidence="7">The complex comprises the extracytoplasmic solute receptor protein and the two transmembrane proteins.</text>
</comment>
<name>A0A235CFR2_9GAMM</name>
<keyword evidence="7" id="KW-0813">Transport</keyword>
<dbReference type="OrthoDB" id="9796052at2"/>
<feature type="transmembrane region" description="Helical" evidence="7">
    <location>
        <begin position="100"/>
        <end position="124"/>
    </location>
</feature>
<evidence type="ECO:0000256" key="1">
    <source>
        <dbReference type="ARBA" id="ARBA00004429"/>
    </source>
</evidence>
<keyword evidence="3 7" id="KW-0997">Cell inner membrane</keyword>
<reference evidence="9 11" key="1">
    <citation type="submission" date="2017-08" db="EMBL/GenBank/DDBJ databases">
        <title>Draft Genome Sequence of the Marine Bacterium Oceanimonas baumannii ATCC 700832.</title>
        <authorList>
            <person name="Mcclelland W.D."/>
            <person name="Brennan M.A."/>
            <person name="Trachtenberg A.M."/>
            <person name="Maclea K.S."/>
        </authorList>
    </citation>
    <scope>NUCLEOTIDE SEQUENCE [LARGE SCALE GENOMIC DNA]</scope>
    <source>
        <strain evidence="9 11">ATCC 700832</strain>
    </source>
</reference>
<keyword evidence="5 7" id="KW-1133">Transmembrane helix</keyword>
<feature type="transmembrane region" description="Helical" evidence="7">
    <location>
        <begin position="61"/>
        <end position="80"/>
    </location>
</feature>
<dbReference type="GO" id="GO:0022857">
    <property type="term" value="F:transmembrane transporter activity"/>
    <property type="evidence" value="ECO:0007669"/>
    <property type="project" value="UniProtKB-UniRule"/>
</dbReference>
<feature type="transmembrane region" description="Helical" evidence="7">
    <location>
        <begin position="180"/>
        <end position="202"/>
    </location>
</feature>
<feature type="transmembrane region" description="Helical" evidence="7">
    <location>
        <begin position="319"/>
        <end position="349"/>
    </location>
</feature>
<keyword evidence="2" id="KW-1003">Cell membrane</keyword>
<evidence type="ECO:0000313" key="12">
    <source>
        <dbReference type="Proteomes" id="UP000295058"/>
    </source>
</evidence>
<dbReference type="EMBL" id="NQJF01000014">
    <property type="protein sequence ID" value="OYD22665.1"/>
    <property type="molecule type" value="Genomic_DNA"/>
</dbReference>
<gene>
    <name evidence="9" type="ORF">B6S09_15615</name>
    <name evidence="10" type="ORF">LY04_02651</name>
</gene>
<keyword evidence="12" id="KW-1185">Reference proteome</keyword>
<proteinExistence type="inferred from homology"/>
<feature type="transmembrane region" description="Helical" evidence="7">
    <location>
        <begin position="248"/>
        <end position="265"/>
    </location>
</feature>
<evidence type="ECO:0000256" key="4">
    <source>
        <dbReference type="ARBA" id="ARBA00022692"/>
    </source>
</evidence>
<dbReference type="GO" id="GO:0005886">
    <property type="term" value="C:plasma membrane"/>
    <property type="evidence" value="ECO:0007669"/>
    <property type="project" value="UniProtKB-SubCell"/>
</dbReference>
<dbReference type="EMBL" id="SODO01000011">
    <property type="protein sequence ID" value="TDW57575.1"/>
    <property type="molecule type" value="Genomic_DNA"/>
</dbReference>
<protein>
    <recommendedName>
        <fullName evidence="7">TRAP transporter large permease protein</fullName>
    </recommendedName>
</protein>
<evidence type="ECO:0000256" key="7">
    <source>
        <dbReference type="RuleBase" id="RU369079"/>
    </source>
</evidence>
<evidence type="ECO:0000256" key="5">
    <source>
        <dbReference type="ARBA" id="ARBA00022989"/>
    </source>
</evidence>
<dbReference type="NCBIfam" id="TIGR00786">
    <property type="entry name" value="dctM"/>
    <property type="match status" value="1"/>
</dbReference>
<evidence type="ECO:0000313" key="10">
    <source>
        <dbReference type="EMBL" id="TDW57575.1"/>
    </source>
</evidence>
<feature type="transmembrane region" description="Helical" evidence="7">
    <location>
        <begin position="145"/>
        <end position="168"/>
    </location>
</feature>
<dbReference type="Proteomes" id="UP000243640">
    <property type="component" value="Unassembled WGS sequence"/>
</dbReference>
<dbReference type="PANTHER" id="PTHR33362">
    <property type="entry name" value="SIALIC ACID TRAP TRANSPORTER PERMEASE PROTEIN SIAT-RELATED"/>
    <property type="match status" value="1"/>
</dbReference>
<evidence type="ECO:0000259" key="8">
    <source>
        <dbReference type="Pfam" id="PF06808"/>
    </source>
</evidence>
<comment type="caution">
    <text evidence="9">The sequence shown here is derived from an EMBL/GenBank/DDBJ whole genome shotgun (WGS) entry which is preliminary data.</text>
</comment>
<evidence type="ECO:0000256" key="3">
    <source>
        <dbReference type="ARBA" id="ARBA00022519"/>
    </source>
</evidence>
<feature type="domain" description="TRAP C4-dicarboxylate transport system permease DctM subunit" evidence="8">
    <location>
        <begin position="12"/>
        <end position="422"/>
    </location>
</feature>
<feature type="transmembrane region" description="Helical" evidence="7">
    <location>
        <begin position="277"/>
        <end position="299"/>
    </location>
</feature>
<dbReference type="InterPro" id="IPR010656">
    <property type="entry name" value="DctM"/>
</dbReference>
<dbReference type="RefSeq" id="WP_094279426.1">
    <property type="nucleotide sequence ID" value="NZ_JBLWZI010000014.1"/>
</dbReference>
<dbReference type="InterPro" id="IPR004681">
    <property type="entry name" value="TRAP_DctM"/>
</dbReference>
<feature type="transmembrane region" description="Helical" evidence="7">
    <location>
        <begin position="223"/>
        <end position="242"/>
    </location>
</feature>
<sequence>MSPALLGLLCLAGMLVMIALRCPIALAMALTGLIGFGLIVAFEPALALLEAGPFETLSNYSFSPIPMFLLMGVLASKARMSQELFSAARSLFGGWRGGMAIAAVSACGTFSAISGSSVATAASMSRVALPEMRKHGYADSLATGTLAAGGTLGIIIPPSIALLLYALITEQSVGDMFIAGLLPGLLGLVLYCATIALLVFRYPHLAQPGSATAWNQKLKDMRGFLPFMLVFALIIGGIYSGLFTPTEAAAIGAGITLVIALVRGMRWRGLIEAVSETLALSAMIFFMIVGAEIFGYFLSVSRLSFFLVELVADWQLPPYAVLFAVLLLFMVLGCVMDSIAMLLLTVPVVMPLVINAGFDPVWFGIVAVITVELGLMTPPVGMNVFVIKSVSPEVPIGQIYKGVLPFVLSDLVRLLLLILFPVLALGLLRSSFTTGGPPPAVI</sequence>
<dbReference type="PANTHER" id="PTHR33362:SF5">
    <property type="entry name" value="C4-DICARBOXYLATE TRAP TRANSPORTER LARGE PERMEASE PROTEIN DCTM"/>
    <property type="match status" value="1"/>
</dbReference>